<name>A0ABT0S0T9_9SPHN</name>
<feature type="transmembrane region" description="Helical" evidence="1">
    <location>
        <begin position="33"/>
        <end position="50"/>
    </location>
</feature>
<dbReference type="EMBL" id="JAMGBE010000002">
    <property type="protein sequence ID" value="MCL6729341.1"/>
    <property type="molecule type" value="Genomic_DNA"/>
</dbReference>
<keyword evidence="3" id="KW-1185">Reference proteome</keyword>
<evidence type="ECO:0000313" key="3">
    <source>
        <dbReference type="Proteomes" id="UP001165342"/>
    </source>
</evidence>
<comment type="caution">
    <text evidence="2">The sequence shown here is derived from an EMBL/GenBank/DDBJ whole genome shotgun (WGS) entry which is preliminary data.</text>
</comment>
<organism evidence="2 3">
    <name type="scientific">Sphingomonas hankyongi</name>
    <dbReference type="NCBI Taxonomy" id="2908209"/>
    <lineage>
        <taxon>Bacteria</taxon>
        <taxon>Pseudomonadati</taxon>
        <taxon>Pseudomonadota</taxon>
        <taxon>Alphaproteobacteria</taxon>
        <taxon>Sphingomonadales</taxon>
        <taxon>Sphingomonadaceae</taxon>
        <taxon>Sphingomonas</taxon>
    </lineage>
</organism>
<reference evidence="2" key="1">
    <citation type="submission" date="2022-05" db="EMBL/GenBank/DDBJ databases">
        <authorList>
            <person name="Jo J.-H."/>
            <person name="Im W.-T."/>
        </authorList>
    </citation>
    <scope>NUCLEOTIDE SEQUENCE</scope>
    <source>
        <strain evidence="2">SE220</strain>
    </source>
</reference>
<protein>
    <recommendedName>
        <fullName evidence="4">VanZ-like domain-containing protein</fullName>
    </recommendedName>
</protein>
<keyword evidence="1" id="KW-0812">Transmembrane</keyword>
<dbReference type="Proteomes" id="UP001165342">
    <property type="component" value="Unassembled WGS sequence"/>
</dbReference>
<gene>
    <name evidence="2" type="ORF">LZ538_04620</name>
</gene>
<proteinExistence type="predicted"/>
<evidence type="ECO:0000313" key="2">
    <source>
        <dbReference type="EMBL" id="MCL6729341.1"/>
    </source>
</evidence>
<evidence type="ECO:0000256" key="1">
    <source>
        <dbReference type="SAM" id="Phobius"/>
    </source>
</evidence>
<dbReference type="RefSeq" id="WP_249830847.1">
    <property type="nucleotide sequence ID" value="NZ_JAMGBE010000002.1"/>
</dbReference>
<sequence length="127" mass="14678">MLRQLWSALTSAMSSWHQAKLFVEHSTTISHDALHVVVGVVALLILGLVLRRPIGAWRPWLWLFALALWNETVDLWVERWPDPGMQYGEGAKDLLLTMFLPTTLLVALRLRPELFRPGSAQRTRRRR</sequence>
<keyword evidence="1" id="KW-0472">Membrane</keyword>
<evidence type="ECO:0008006" key="4">
    <source>
        <dbReference type="Google" id="ProtNLM"/>
    </source>
</evidence>
<accession>A0ABT0S0T9</accession>
<keyword evidence="1" id="KW-1133">Transmembrane helix</keyword>